<gene>
    <name evidence="1" type="ORF">ALC56_15304</name>
</gene>
<dbReference type="STRING" id="34720.A0A195ER28"/>
<proteinExistence type="predicted"/>
<dbReference type="Proteomes" id="UP000078541">
    <property type="component" value="Unassembled WGS sequence"/>
</dbReference>
<feature type="non-terminal residue" evidence="1">
    <location>
        <position position="1"/>
    </location>
</feature>
<name>A0A195ER28_9HYME</name>
<evidence type="ECO:0000313" key="2">
    <source>
        <dbReference type="Proteomes" id="UP000078541"/>
    </source>
</evidence>
<dbReference type="EMBL" id="KQ982026">
    <property type="protein sequence ID" value="KYN30377.1"/>
    <property type="molecule type" value="Genomic_DNA"/>
</dbReference>
<protein>
    <submittedName>
        <fullName evidence="1">Uncharacterized protein</fullName>
    </submittedName>
</protein>
<accession>A0A195ER28</accession>
<dbReference type="AlphaFoldDB" id="A0A195ER28"/>
<keyword evidence="2" id="KW-1185">Reference proteome</keyword>
<evidence type="ECO:0000313" key="1">
    <source>
        <dbReference type="EMBL" id="KYN30377.1"/>
    </source>
</evidence>
<organism evidence="1 2">
    <name type="scientific">Trachymyrmex septentrionalis</name>
    <dbReference type="NCBI Taxonomy" id="34720"/>
    <lineage>
        <taxon>Eukaryota</taxon>
        <taxon>Metazoa</taxon>
        <taxon>Ecdysozoa</taxon>
        <taxon>Arthropoda</taxon>
        <taxon>Hexapoda</taxon>
        <taxon>Insecta</taxon>
        <taxon>Pterygota</taxon>
        <taxon>Neoptera</taxon>
        <taxon>Endopterygota</taxon>
        <taxon>Hymenoptera</taxon>
        <taxon>Apocrita</taxon>
        <taxon>Aculeata</taxon>
        <taxon>Formicoidea</taxon>
        <taxon>Formicidae</taxon>
        <taxon>Myrmicinae</taxon>
        <taxon>Trachymyrmex</taxon>
    </lineage>
</organism>
<reference evidence="1 2" key="1">
    <citation type="submission" date="2016-03" db="EMBL/GenBank/DDBJ databases">
        <title>Trachymyrmex septentrionalis WGS genome.</title>
        <authorList>
            <person name="Nygaard S."/>
            <person name="Hu H."/>
            <person name="Boomsma J."/>
            <person name="Zhang G."/>
        </authorList>
    </citation>
    <scope>NUCLEOTIDE SEQUENCE [LARGE SCALE GENOMIC DNA]</scope>
    <source>
        <strain evidence="1">Tsep2-gDNA-1</strain>
        <tissue evidence="1">Whole body</tissue>
    </source>
</reference>
<sequence>YRSTPHCTTEKTPAKLHLNRRFSTKLDVIKSDIRSKVEQKQSDQQRDYVWYLNDVLLQSRHQSCIRSTLHEVYTVSELKLALSPYDDKRYVIPESVATLGDIIKYLCNVRCIFLLE</sequence>